<dbReference type="Gene3D" id="1.10.357.30">
    <property type="entry name" value="Exocyst complex subunit Sec15 C-terminal domain, N-terminal subdomain"/>
    <property type="match status" value="1"/>
</dbReference>
<dbReference type="GO" id="GO:0000145">
    <property type="term" value="C:exocyst"/>
    <property type="evidence" value="ECO:0007669"/>
    <property type="project" value="UniProtKB-UniRule"/>
</dbReference>
<dbReference type="InterPro" id="IPR042044">
    <property type="entry name" value="EXOC6PINT-1/Sec15/Tip20_C_dom2"/>
</dbReference>
<evidence type="ECO:0000256" key="2">
    <source>
        <dbReference type="ARBA" id="ARBA00022448"/>
    </source>
</evidence>
<dbReference type="Proteomes" id="UP000694427">
    <property type="component" value="Unplaced"/>
</dbReference>
<feature type="domain" description="Exocyst complex component EXOC6/Sec15 N-terminal" evidence="6">
    <location>
        <begin position="44"/>
        <end position="211"/>
    </location>
</feature>
<dbReference type="Pfam" id="PF04091">
    <property type="entry name" value="Sec15_C"/>
    <property type="match status" value="1"/>
</dbReference>
<dbReference type="PANTHER" id="PTHR12702">
    <property type="entry name" value="SEC15"/>
    <property type="match status" value="1"/>
</dbReference>
<dbReference type="Pfam" id="PF20651">
    <property type="entry name" value="EXOC6_Sec15_N"/>
    <property type="match status" value="1"/>
</dbReference>
<evidence type="ECO:0000313" key="8">
    <source>
        <dbReference type="Proteomes" id="UP000694427"/>
    </source>
</evidence>
<dbReference type="GO" id="GO:0005886">
    <property type="term" value="C:plasma membrane"/>
    <property type="evidence" value="ECO:0007669"/>
    <property type="project" value="UniProtKB-ARBA"/>
</dbReference>
<comment type="similarity">
    <text evidence="1 4">Belongs to the SEC15 family.</text>
</comment>
<evidence type="ECO:0000256" key="1">
    <source>
        <dbReference type="ARBA" id="ARBA00007944"/>
    </source>
</evidence>
<evidence type="ECO:0000256" key="3">
    <source>
        <dbReference type="ARBA" id="ARBA00022483"/>
    </source>
</evidence>
<reference evidence="7" key="1">
    <citation type="submission" date="2025-08" db="UniProtKB">
        <authorList>
            <consortium name="Ensembl"/>
        </authorList>
    </citation>
    <scope>IDENTIFICATION</scope>
</reference>
<keyword evidence="8" id="KW-1185">Reference proteome</keyword>
<organism evidence="7 8">
    <name type="scientific">Cyprinus carpio</name>
    <name type="common">Common carp</name>
    <dbReference type="NCBI Taxonomy" id="7962"/>
    <lineage>
        <taxon>Eukaryota</taxon>
        <taxon>Metazoa</taxon>
        <taxon>Chordata</taxon>
        <taxon>Craniata</taxon>
        <taxon>Vertebrata</taxon>
        <taxon>Euteleostomi</taxon>
        <taxon>Actinopterygii</taxon>
        <taxon>Neopterygii</taxon>
        <taxon>Teleostei</taxon>
        <taxon>Ostariophysi</taxon>
        <taxon>Cypriniformes</taxon>
        <taxon>Cyprinidae</taxon>
        <taxon>Cyprininae</taxon>
        <taxon>Cyprinus</taxon>
    </lineage>
</organism>
<protein>
    <recommendedName>
        <fullName evidence="4">Exocyst complex component</fullName>
    </recommendedName>
</protein>
<evidence type="ECO:0000259" key="6">
    <source>
        <dbReference type="Pfam" id="PF20651"/>
    </source>
</evidence>
<accession>A0A8C1K6R1</accession>
<dbReference type="FunFam" id="1.10.357.30:FF:000001">
    <property type="entry name" value="Exocyst complex component"/>
    <property type="match status" value="1"/>
</dbReference>
<dbReference type="GO" id="GO:0006886">
    <property type="term" value="P:intracellular protein transport"/>
    <property type="evidence" value="ECO:0007669"/>
    <property type="project" value="InterPro"/>
</dbReference>
<sequence>MASAETAAEHERILREIESTDTNCIGPTLRSVYDGQEHGLFMDKLEGRIRNHDREIEKMCNHHFQGFVDSITELLKVRGEAQKLKCQVTETNQKLQNDGKEVCLLTSMDELRQCRLQQRNIATTIDKLTHCLPGTNIGPSKVQKKYYPALRTLEQLEESCLPQAGSYRFCGIMSENIPRLRTHIRDVSMSDLKDFLESIRKHSDKIGETAMKQVFWGPNKMKKKTNLFNKNIYIFIKIGARDTFENYYRKQRRKQARLVLQPHSNMGYGFPVNQLFDMLLEMRDQYGEILLKKWNQSFRQILDQDNYSPIPVASPEEYQRIAGQFPFQDPELDKMPFPKKLPFSEFVPKVYSQLKEFIYACLKYSEDLHLSSTEIDDMIRKSTNLLLTRTLSHCLQYAIKKKNVGLAELVQIIINTTHLEQSCHYLEEFISNITNVPPDTINATKLYGTSTFKDARHAAEEEIYTNLNQKIDQFLQLADYDWTAAQGGAQASDYLSDLIAFLCSTFAVFTHLPGKVAQTACMSACKHLSTSLLQLLLEGDVRQVSMGALQQFNVDVKECERFARAGPVPGFQGDTLLLAFIDLRQLLDLFTQWDWSTYLADYGRPTCKYLRVNPQTALTLLEKMKDTSRKNNMFAQFRKNERDKQKLIDTVVKQLRNLIATNQA</sequence>
<evidence type="ECO:0000256" key="4">
    <source>
        <dbReference type="PIRNR" id="PIRNR025007"/>
    </source>
</evidence>
<dbReference type="InterPro" id="IPR048359">
    <property type="entry name" value="EXOC6_Sec15_N"/>
</dbReference>
<dbReference type="PIRSF" id="PIRSF025007">
    <property type="entry name" value="Sec15"/>
    <property type="match status" value="1"/>
</dbReference>
<evidence type="ECO:0000313" key="7">
    <source>
        <dbReference type="Ensembl" id="ENSCCRP00010042959.1"/>
    </source>
</evidence>
<evidence type="ECO:0000259" key="5">
    <source>
        <dbReference type="Pfam" id="PF04091"/>
    </source>
</evidence>
<dbReference type="InterPro" id="IPR007225">
    <property type="entry name" value="EXOC6/Sec15"/>
</dbReference>
<dbReference type="GO" id="GO:0090522">
    <property type="term" value="P:vesicle tethering involved in exocytosis"/>
    <property type="evidence" value="ECO:0007669"/>
    <property type="project" value="UniProtKB-UniRule"/>
</dbReference>
<feature type="domain" description="Exocyst complex subunit EXOC6/Sec15 C-terminal" evidence="5">
    <location>
        <begin position="274"/>
        <end position="623"/>
    </location>
</feature>
<comment type="function">
    <text evidence="4">Component of the exocyst complex involved in the docking of exocytic vesicles with fusion sites on the plasma membrane.</text>
</comment>
<gene>
    <name evidence="7" type="primary">exoc6b</name>
</gene>
<dbReference type="PANTHER" id="PTHR12702:SF3">
    <property type="entry name" value="EXOCYST COMPLEX COMPONENT 6B"/>
    <property type="match status" value="1"/>
</dbReference>
<dbReference type="AlphaFoldDB" id="A0A8C1K6R1"/>
<dbReference type="Ensembl" id="ENSCCRT00010047084.1">
    <property type="protein sequence ID" value="ENSCCRP00010042959.1"/>
    <property type="gene ID" value="ENSCCRG00010017849.1"/>
</dbReference>
<keyword evidence="3 4" id="KW-0268">Exocytosis</keyword>
<dbReference type="FunFam" id="1.20.58.670:FF:000001">
    <property type="entry name" value="Exocyst complex component"/>
    <property type="match status" value="1"/>
</dbReference>
<dbReference type="InterPro" id="IPR042045">
    <property type="entry name" value="EXOC6/Sec15_C_dom1"/>
</dbReference>
<name>A0A8C1K6R1_CYPCA</name>
<dbReference type="GO" id="GO:0006893">
    <property type="term" value="P:Golgi to plasma membrane transport"/>
    <property type="evidence" value="ECO:0007669"/>
    <property type="project" value="TreeGrafter"/>
</dbReference>
<dbReference type="InterPro" id="IPR046361">
    <property type="entry name" value="EXOC6/Sec15_C"/>
</dbReference>
<dbReference type="Gene3D" id="1.20.58.670">
    <property type="entry name" value="Dsl1p vesicle tethering complex, Tip20p subunit, domain D"/>
    <property type="match status" value="1"/>
</dbReference>
<reference evidence="7" key="2">
    <citation type="submission" date="2025-09" db="UniProtKB">
        <authorList>
            <consortium name="Ensembl"/>
        </authorList>
    </citation>
    <scope>IDENTIFICATION</scope>
</reference>
<proteinExistence type="inferred from homology"/>
<keyword evidence="2 4" id="KW-0813">Transport</keyword>